<dbReference type="EMBL" id="QMDX01000002">
    <property type="protein sequence ID" value="TSD15045.1"/>
    <property type="molecule type" value="Genomic_DNA"/>
</dbReference>
<dbReference type="AlphaFoldDB" id="A0A554NCJ2"/>
<feature type="transmembrane region" description="Helical" evidence="2">
    <location>
        <begin position="54"/>
        <end position="71"/>
    </location>
</feature>
<dbReference type="InterPro" id="IPR007404">
    <property type="entry name" value="YdjM-like"/>
</dbReference>
<proteinExistence type="predicted"/>
<comment type="caution">
    <text evidence="3">The sequence shown here is derived from an EMBL/GenBank/DDBJ whole genome shotgun (WGS) entry which is preliminary data.</text>
</comment>
<keyword evidence="4" id="KW-1185">Reference proteome</keyword>
<keyword evidence="2" id="KW-0812">Transmembrane</keyword>
<dbReference type="OrthoDB" id="252570at2157"/>
<dbReference type="GO" id="GO:0016787">
    <property type="term" value="F:hydrolase activity"/>
    <property type="evidence" value="ECO:0007669"/>
    <property type="project" value="UniProtKB-KW"/>
</dbReference>
<name>A0A554NCJ2_9EURY</name>
<dbReference type="RefSeq" id="WP_144260885.1">
    <property type="nucleotide sequence ID" value="NZ_QMDX01000002.1"/>
</dbReference>
<feature type="region of interest" description="Disordered" evidence="1">
    <location>
        <begin position="224"/>
        <end position="275"/>
    </location>
</feature>
<feature type="transmembrane region" description="Helical" evidence="2">
    <location>
        <begin position="28"/>
        <end position="48"/>
    </location>
</feature>
<feature type="region of interest" description="Disordered" evidence="1">
    <location>
        <begin position="148"/>
        <end position="192"/>
    </location>
</feature>
<dbReference type="Proteomes" id="UP000319894">
    <property type="component" value="Unassembled WGS sequence"/>
</dbReference>
<feature type="transmembrane region" description="Helical" evidence="2">
    <location>
        <begin position="6"/>
        <end position="23"/>
    </location>
</feature>
<feature type="compositionally biased region" description="Gly residues" evidence="1">
    <location>
        <begin position="252"/>
        <end position="261"/>
    </location>
</feature>
<evidence type="ECO:0000313" key="3">
    <source>
        <dbReference type="EMBL" id="TSD15045.1"/>
    </source>
</evidence>
<evidence type="ECO:0000256" key="2">
    <source>
        <dbReference type="SAM" id="Phobius"/>
    </source>
</evidence>
<sequence>MPSTVVHVAFGLLVAAAVSGPYLDRRALLVVAAAVVVVDLDAATSLILESTHRALFHTALIPLFAAVYLYAETRLSERSLVRERYGDRGVRVAWATIAAVVVSAIGLDMTNPNGVNLLYPLHDQFYAFDGAANVSTRAGPQQSFVEFETATPEPGGGGGSGGTRVDVGAQGSTDDYRVGSGVNPDEGAESPDTRRVFPVVFRGWQLLLVLGSVVGLAARFRLAPDGPDAPPADRAGADAPRPAVRRVEGSTTDGGGPGTDSGGEPPPDTEDRGDP</sequence>
<organism evidence="3 4">
    <name type="scientific">Haloglomus irregulare</name>
    <dbReference type="NCBI Taxonomy" id="2234134"/>
    <lineage>
        <taxon>Archaea</taxon>
        <taxon>Methanobacteriati</taxon>
        <taxon>Methanobacteriota</taxon>
        <taxon>Stenosarchaea group</taxon>
        <taxon>Halobacteria</taxon>
        <taxon>Halobacteriales</taxon>
        <taxon>Natronomonadaceae</taxon>
        <taxon>Haloglomus</taxon>
    </lineage>
</organism>
<keyword evidence="2" id="KW-1133">Transmembrane helix</keyword>
<feature type="transmembrane region" description="Helical" evidence="2">
    <location>
        <begin position="92"/>
        <end position="110"/>
    </location>
</feature>
<dbReference type="Pfam" id="PF04307">
    <property type="entry name" value="YdjM"/>
    <property type="match status" value="1"/>
</dbReference>
<feature type="compositionally biased region" description="Low complexity" evidence="1">
    <location>
        <begin position="232"/>
        <end position="242"/>
    </location>
</feature>
<evidence type="ECO:0000256" key="1">
    <source>
        <dbReference type="SAM" id="MobiDB-lite"/>
    </source>
</evidence>
<protein>
    <submittedName>
        <fullName evidence="3">Metal-dependent hydrolase</fullName>
    </submittedName>
</protein>
<keyword evidence="3" id="KW-0378">Hydrolase</keyword>
<dbReference type="InParanoid" id="A0A554NCJ2"/>
<evidence type="ECO:0000313" key="4">
    <source>
        <dbReference type="Proteomes" id="UP000319894"/>
    </source>
</evidence>
<accession>A0A554NCJ2</accession>
<reference evidence="3 4" key="1">
    <citation type="submission" date="2018-06" db="EMBL/GenBank/DDBJ databases">
        <title>Natronomonas sp. F16-60 a new haloarchaeon isolated from a solar saltern of Isla Cristina, Huelva, Spain.</title>
        <authorList>
            <person name="Duran-Viseras A."/>
            <person name="Sanchez-Porro C."/>
            <person name="Ventosa A."/>
        </authorList>
    </citation>
    <scope>NUCLEOTIDE SEQUENCE [LARGE SCALE GENOMIC DNA]</scope>
    <source>
        <strain evidence="3 4">F16-60</strain>
    </source>
</reference>
<gene>
    <name evidence="3" type="ORF">DP107_04065</name>
</gene>
<keyword evidence="2" id="KW-0472">Membrane</keyword>